<keyword evidence="3" id="KW-0732">Signal</keyword>
<dbReference type="InterPro" id="IPR021712">
    <property type="entry name" value="UPF0506"/>
</dbReference>
<name>A0A3P7L4S9_DIBLA</name>
<dbReference type="OrthoDB" id="5021976at2759"/>
<accession>A0A3P7L4S9</accession>
<feature type="domain" description="UPF0506" evidence="6">
    <location>
        <begin position="14"/>
        <end position="71"/>
    </location>
</feature>
<gene>
    <name evidence="7" type="ORF">DILT_LOCUS8256</name>
</gene>
<keyword evidence="8" id="KW-1185">Reference proteome</keyword>
<keyword evidence="5" id="KW-1015">Disulfide bond</keyword>
<dbReference type="GO" id="GO:0005576">
    <property type="term" value="C:extracellular region"/>
    <property type="evidence" value="ECO:0007669"/>
    <property type="project" value="UniProtKB-SubCell"/>
</dbReference>
<evidence type="ECO:0000256" key="1">
    <source>
        <dbReference type="ARBA" id="ARBA00004613"/>
    </source>
</evidence>
<dbReference type="AlphaFoldDB" id="A0A3P7L4S9"/>
<keyword evidence="4" id="KW-0960">Knottin</keyword>
<organism evidence="7 8">
    <name type="scientific">Dibothriocephalus latus</name>
    <name type="common">Fish tapeworm</name>
    <name type="synonym">Diphyllobothrium latum</name>
    <dbReference type="NCBI Taxonomy" id="60516"/>
    <lineage>
        <taxon>Eukaryota</taxon>
        <taxon>Metazoa</taxon>
        <taxon>Spiralia</taxon>
        <taxon>Lophotrochozoa</taxon>
        <taxon>Platyhelminthes</taxon>
        <taxon>Cestoda</taxon>
        <taxon>Eucestoda</taxon>
        <taxon>Diphyllobothriidea</taxon>
        <taxon>Diphyllobothriidae</taxon>
        <taxon>Dibothriocephalus</taxon>
    </lineage>
</organism>
<reference evidence="7 8" key="1">
    <citation type="submission" date="2018-11" db="EMBL/GenBank/DDBJ databases">
        <authorList>
            <consortium name="Pathogen Informatics"/>
        </authorList>
    </citation>
    <scope>NUCLEOTIDE SEQUENCE [LARGE SCALE GENOMIC DNA]</scope>
</reference>
<evidence type="ECO:0000256" key="2">
    <source>
        <dbReference type="ARBA" id="ARBA00022525"/>
    </source>
</evidence>
<comment type="subcellular location">
    <subcellularLocation>
        <location evidence="1">Secreted</location>
    </subcellularLocation>
</comment>
<dbReference type="Pfam" id="PF11703">
    <property type="entry name" value="UPF0506"/>
    <property type="match status" value="1"/>
</dbReference>
<evidence type="ECO:0000256" key="5">
    <source>
        <dbReference type="ARBA" id="ARBA00023157"/>
    </source>
</evidence>
<evidence type="ECO:0000313" key="8">
    <source>
        <dbReference type="Proteomes" id="UP000281553"/>
    </source>
</evidence>
<sequence length="74" mass="8278">MDATRVVYFIAGKCMKKDDTCNKTVFQRCCGDLLCDLQTFGKGKCVKCLPKGHFCGKDVECCSRRCNRLKCAAN</sequence>
<dbReference type="EMBL" id="UYRU01053863">
    <property type="protein sequence ID" value="VDN12425.1"/>
    <property type="molecule type" value="Genomic_DNA"/>
</dbReference>
<protein>
    <recommendedName>
        <fullName evidence="6">UPF0506 domain-containing protein</fullName>
    </recommendedName>
</protein>
<evidence type="ECO:0000256" key="3">
    <source>
        <dbReference type="ARBA" id="ARBA00022729"/>
    </source>
</evidence>
<evidence type="ECO:0000313" key="7">
    <source>
        <dbReference type="EMBL" id="VDN12425.1"/>
    </source>
</evidence>
<proteinExistence type="predicted"/>
<dbReference type="Proteomes" id="UP000281553">
    <property type="component" value="Unassembled WGS sequence"/>
</dbReference>
<evidence type="ECO:0000259" key="6">
    <source>
        <dbReference type="Pfam" id="PF11703"/>
    </source>
</evidence>
<keyword evidence="2" id="KW-0964">Secreted</keyword>
<evidence type="ECO:0000256" key="4">
    <source>
        <dbReference type="ARBA" id="ARBA00022854"/>
    </source>
</evidence>